<sequence>MAKTDRFGFEKYSFSDKKNGVKRYDNDYSRFSSIGKDILDDHQKVYEPPRVVPPRASLSEKLKQGSKGKQNGQVKDKLENKLDEMNRAAAILEEQERELDALQTNPEKLIDMMEANGVKPEQLEEAMKTGDMSSIQDILAKQLNLPSDPALDKTLEKVDDVATAVKVAKALPTATTDDEIDKAENAIAEAEKALERNNEPYSMSGAAVGTCRPASAKKGSSFSFDRKKLVETVAEVTVATEPPNSGSQEDSQPLKIVQQAPKYELATSMSNGKASEIEVTVELPGLTGLSGVELDVTKTSVTLSCCAYHLRLALPHPVDANDAKAKFNKKKQILRVVLPVIEV</sequence>
<accession>A0AAE0BAV0</accession>
<organism evidence="5 6">
    <name type="scientific">Cymbomonas tetramitiformis</name>
    <dbReference type="NCBI Taxonomy" id="36881"/>
    <lineage>
        <taxon>Eukaryota</taxon>
        <taxon>Viridiplantae</taxon>
        <taxon>Chlorophyta</taxon>
        <taxon>Pyramimonadophyceae</taxon>
        <taxon>Pyramimonadales</taxon>
        <taxon>Pyramimonadaceae</taxon>
        <taxon>Cymbomonas</taxon>
    </lineage>
</organism>
<dbReference type="CDD" id="cd00298">
    <property type="entry name" value="ACD_sHsps_p23-like"/>
    <property type="match status" value="1"/>
</dbReference>
<dbReference type="AlphaFoldDB" id="A0AAE0BAV0"/>
<comment type="caution">
    <text evidence="5">The sequence shown here is derived from an EMBL/GenBank/DDBJ whole genome shotgun (WGS) entry which is preliminary data.</text>
</comment>
<dbReference type="SUPFAM" id="SSF49764">
    <property type="entry name" value="HSP20-like chaperones"/>
    <property type="match status" value="1"/>
</dbReference>
<dbReference type="Proteomes" id="UP001190700">
    <property type="component" value="Unassembled WGS sequence"/>
</dbReference>
<dbReference type="Gene3D" id="2.60.40.790">
    <property type="match status" value="1"/>
</dbReference>
<dbReference type="InterPro" id="IPR008978">
    <property type="entry name" value="HSP20-like_chaperone"/>
</dbReference>
<keyword evidence="2" id="KW-0175">Coiled coil</keyword>
<reference evidence="5 6" key="1">
    <citation type="journal article" date="2015" name="Genome Biol. Evol.">
        <title>Comparative Genomics of a Bacterivorous Green Alga Reveals Evolutionary Causalities and Consequences of Phago-Mixotrophic Mode of Nutrition.</title>
        <authorList>
            <person name="Burns J.A."/>
            <person name="Paasch A."/>
            <person name="Narechania A."/>
            <person name="Kim E."/>
        </authorList>
    </citation>
    <scope>NUCLEOTIDE SEQUENCE [LARGE SCALE GENOMIC DNA]</scope>
    <source>
        <strain evidence="5 6">PLY_AMNH</strain>
    </source>
</reference>
<evidence type="ECO:0000259" key="4">
    <source>
        <dbReference type="Pfam" id="PF18201"/>
    </source>
</evidence>
<dbReference type="PANTHER" id="PTHR22997:SF0">
    <property type="entry name" value="PIH1 DOMAIN-CONTAINING PROTEIN 1"/>
    <property type="match status" value="1"/>
</dbReference>
<dbReference type="InterPro" id="IPR041442">
    <property type="entry name" value="PIH1D1/2/3_CS-like"/>
</dbReference>
<dbReference type="Pfam" id="PF18201">
    <property type="entry name" value="PIH1_CS"/>
    <property type="match status" value="1"/>
</dbReference>
<keyword evidence="6" id="KW-1185">Reference proteome</keyword>
<evidence type="ECO:0000256" key="1">
    <source>
        <dbReference type="ARBA" id="ARBA00008511"/>
    </source>
</evidence>
<feature type="coiled-coil region" evidence="2">
    <location>
        <begin position="173"/>
        <end position="200"/>
    </location>
</feature>
<evidence type="ECO:0000313" key="6">
    <source>
        <dbReference type="Proteomes" id="UP001190700"/>
    </source>
</evidence>
<dbReference type="EMBL" id="LGRX02035821">
    <property type="protein sequence ID" value="KAK3233011.1"/>
    <property type="molecule type" value="Genomic_DNA"/>
</dbReference>
<dbReference type="InterPro" id="IPR050734">
    <property type="entry name" value="PIH1/Kintoun_subfamily"/>
</dbReference>
<proteinExistence type="inferred from homology"/>
<feature type="region of interest" description="Disordered" evidence="3">
    <location>
        <begin position="40"/>
        <end position="77"/>
    </location>
</feature>
<protein>
    <recommendedName>
        <fullName evidence="4">PIH1D1/2/3 CS-like domain-containing protein</fullName>
    </recommendedName>
</protein>
<evidence type="ECO:0000313" key="5">
    <source>
        <dbReference type="EMBL" id="KAK3233011.1"/>
    </source>
</evidence>
<name>A0AAE0BAV0_9CHLO</name>
<evidence type="ECO:0000256" key="2">
    <source>
        <dbReference type="SAM" id="Coils"/>
    </source>
</evidence>
<dbReference type="PANTHER" id="PTHR22997">
    <property type="entry name" value="PIH1 DOMAIN-CONTAINING PROTEIN 1"/>
    <property type="match status" value="1"/>
</dbReference>
<dbReference type="GO" id="GO:0005737">
    <property type="term" value="C:cytoplasm"/>
    <property type="evidence" value="ECO:0007669"/>
    <property type="project" value="TreeGrafter"/>
</dbReference>
<comment type="similarity">
    <text evidence="1">Belongs to the PIH1 family.</text>
</comment>
<gene>
    <name evidence="5" type="ORF">CYMTET_56667</name>
</gene>
<evidence type="ECO:0000256" key="3">
    <source>
        <dbReference type="SAM" id="MobiDB-lite"/>
    </source>
</evidence>
<feature type="domain" description="PIH1D1/2/3 CS-like" evidence="4">
    <location>
        <begin position="270"/>
        <end position="341"/>
    </location>
</feature>